<dbReference type="RefSeq" id="WP_091900559.1">
    <property type="nucleotide sequence ID" value="NZ_FOYX01000001.1"/>
</dbReference>
<dbReference type="PANTHER" id="PTHR33711">
    <property type="entry name" value="DIOXYGENASE, PUTATIVE (AFU_ORTHOLOGUE AFUA_2G02910)-RELATED"/>
    <property type="match status" value="1"/>
</dbReference>
<accession>A0A1I6H8V2</accession>
<dbReference type="InterPro" id="IPR012786">
    <property type="entry name" value="Protocat_dOase_a"/>
</dbReference>
<keyword evidence="1" id="KW-0560">Oxidoreductase</keyword>
<dbReference type="GO" id="GO:0005506">
    <property type="term" value="F:iron ion binding"/>
    <property type="evidence" value="ECO:0007669"/>
    <property type="project" value="InterPro"/>
</dbReference>
<proteinExistence type="predicted"/>
<gene>
    <name evidence="1" type="ORF">SAMN04488010_0075</name>
</gene>
<name>A0A1I6H8V2_9FLAO</name>
<dbReference type="STRING" id="440514.SAMN04488010_0075"/>
<dbReference type="NCBIfam" id="TIGR02423">
    <property type="entry name" value="protocat_alph"/>
    <property type="match status" value="1"/>
</dbReference>
<sequence length="180" mass="20442">MKTSAVKKQTPSQTIGPYFAYGLTPQQYGYDFDSWVDHDMVKGLNNVETITITGTVYDGNAQPVDDAMIELWQDDGVHKLFGRYGSGTDEGNTFTFKTIKPKSVNGQAPFIHVILFMRGQLLHSYTRIYFADEQQLNETDANLNAVDTDRKHTLVAEKKGDSYVFNIYMQGRNETVFFEI</sequence>
<dbReference type="Proteomes" id="UP000199462">
    <property type="component" value="Unassembled WGS sequence"/>
</dbReference>
<dbReference type="AlphaFoldDB" id="A0A1I6H8V2"/>
<dbReference type="InterPro" id="IPR015889">
    <property type="entry name" value="Intradiol_dOase_core"/>
</dbReference>
<organism evidence="1 2">
    <name type="scientific">Maribacter stanieri</name>
    <dbReference type="NCBI Taxonomy" id="440514"/>
    <lineage>
        <taxon>Bacteria</taxon>
        <taxon>Pseudomonadati</taxon>
        <taxon>Bacteroidota</taxon>
        <taxon>Flavobacteriia</taxon>
        <taxon>Flavobacteriales</taxon>
        <taxon>Flavobacteriaceae</taxon>
        <taxon>Maribacter</taxon>
    </lineage>
</organism>
<reference evidence="2" key="1">
    <citation type="submission" date="2016-10" db="EMBL/GenBank/DDBJ databases">
        <authorList>
            <person name="Varghese N."/>
            <person name="Submissions S."/>
        </authorList>
    </citation>
    <scope>NUCLEOTIDE SEQUENCE [LARGE SCALE GENOMIC DNA]</scope>
    <source>
        <strain evidence="2">DSM 19891</strain>
    </source>
</reference>
<dbReference type="EMBL" id="FOYX01000001">
    <property type="protein sequence ID" value="SFR50810.1"/>
    <property type="molecule type" value="Genomic_DNA"/>
</dbReference>
<dbReference type="InterPro" id="IPR050770">
    <property type="entry name" value="Intradiol_RC_Dioxygenase"/>
</dbReference>
<dbReference type="GO" id="GO:0018578">
    <property type="term" value="F:protocatechuate 3,4-dioxygenase activity"/>
    <property type="evidence" value="ECO:0007669"/>
    <property type="project" value="InterPro"/>
</dbReference>
<keyword evidence="1" id="KW-0223">Dioxygenase</keyword>
<dbReference type="Gene3D" id="2.60.130.10">
    <property type="entry name" value="Aromatic compound dioxygenase"/>
    <property type="match status" value="1"/>
</dbReference>
<protein>
    <submittedName>
        <fullName evidence="1">Protocatechuate 3,4-dioxygenase alpha subunit</fullName>
    </submittedName>
</protein>
<evidence type="ECO:0000313" key="1">
    <source>
        <dbReference type="EMBL" id="SFR50810.1"/>
    </source>
</evidence>
<dbReference type="SUPFAM" id="SSF49482">
    <property type="entry name" value="Aromatic compound dioxygenase"/>
    <property type="match status" value="1"/>
</dbReference>
<keyword evidence="2" id="KW-1185">Reference proteome</keyword>
<evidence type="ECO:0000313" key="2">
    <source>
        <dbReference type="Proteomes" id="UP000199462"/>
    </source>
</evidence>
<dbReference type="PANTHER" id="PTHR33711:SF9">
    <property type="entry name" value="PROTOCATECHUATE 3,4-DIOXYGENASE ALPHA CHAIN"/>
    <property type="match status" value="1"/>
</dbReference>